<name>A0A4R3YJ58_9GAMM</name>
<reference evidence="1 2" key="1">
    <citation type="submission" date="2019-03" db="EMBL/GenBank/DDBJ databases">
        <title>Above-ground endophytic microbial communities from plants in different locations in the United States.</title>
        <authorList>
            <person name="Frank C."/>
        </authorList>
    </citation>
    <scope>NUCLEOTIDE SEQUENCE [LARGE SCALE GENOMIC DNA]</scope>
    <source>
        <strain evidence="1 2">LP_13_YM</strain>
    </source>
</reference>
<protein>
    <submittedName>
        <fullName evidence="1">Uncharacterized protein</fullName>
    </submittedName>
</protein>
<dbReference type="Proteomes" id="UP000295645">
    <property type="component" value="Unassembled WGS sequence"/>
</dbReference>
<dbReference type="RefSeq" id="WP_132146268.1">
    <property type="nucleotide sequence ID" value="NZ_SMCS01000008.1"/>
</dbReference>
<evidence type="ECO:0000313" key="2">
    <source>
        <dbReference type="Proteomes" id="UP000295645"/>
    </source>
</evidence>
<evidence type="ECO:0000313" key="1">
    <source>
        <dbReference type="EMBL" id="TCV92082.1"/>
    </source>
</evidence>
<dbReference type="AlphaFoldDB" id="A0A4R3YJ58"/>
<gene>
    <name evidence="1" type="ORF">EC912_10874</name>
</gene>
<proteinExistence type="predicted"/>
<sequence length="97" mass="10726">MSKHSSTIITTHDIPVACPLCKGERKVRLGDIHERITEHLSGMRGATDLLIDVPMIDAEEGSVAQTARLLRNLIDEVTELYRAMSLSVTRDTGVQLQ</sequence>
<comment type="caution">
    <text evidence="1">The sequence shown here is derived from an EMBL/GenBank/DDBJ whole genome shotgun (WGS) entry which is preliminary data.</text>
</comment>
<keyword evidence="2" id="KW-1185">Reference proteome</keyword>
<dbReference type="EMBL" id="SMCS01000008">
    <property type="protein sequence ID" value="TCV92082.1"/>
    <property type="molecule type" value="Genomic_DNA"/>
</dbReference>
<accession>A0A4R3YJ58</accession>
<organism evidence="1 2">
    <name type="scientific">Luteibacter rhizovicinus</name>
    <dbReference type="NCBI Taxonomy" id="242606"/>
    <lineage>
        <taxon>Bacteria</taxon>
        <taxon>Pseudomonadati</taxon>
        <taxon>Pseudomonadota</taxon>
        <taxon>Gammaproteobacteria</taxon>
        <taxon>Lysobacterales</taxon>
        <taxon>Rhodanobacteraceae</taxon>
        <taxon>Luteibacter</taxon>
    </lineage>
</organism>